<organism evidence="7 8">
    <name type="scientific">Plectus sambesii</name>
    <dbReference type="NCBI Taxonomy" id="2011161"/>
    <lineage>
        <taxon>Eukaryota</taxon>
        <taxon>Metazoa</taxon>
        <taxon>Ecdysozoa</taxon>
        <taxon>Nematoda</taxon>
        <taxon>Chromadorea</taxon>
        <taxon>Plectida</taxon>
        <taxon>Plectina</taxon>
        <taxon>Plectoidea</taxon>
        <taxon>Plectidae</taxon>
        <taxon>Plectus</taxon>
    </lineage>
</organism>
<evidence type="ECO:0000256" key="3">
    <source>
        <dbReference type="ARBA" id="ARBA00022989"/>
    </source>
</evidence>
<sequence>MNRSDGMLVLNVTNAQIATYVSGFILYGVEGLILAVSNFLITLVIFVYSDLRQQKEYIIVAGLAFANGLQGFPFILAGVARIAMISAGNGFVLVSRWECFLKSWNLIWLFAGPWQDTTLLMVSIDRFIAVAFPLRYFSYSTKYAYLLNFLAYVGALPPIIVGVVISYGYQKPEVAAICYIQTGMGDGYFQFRNMLRFCITVVSLALYVPILILLQKTIKTGPSIDERHTAAQISRLKKVTITLAISAFFVLIFSIIPDIILMLNVFSDNLPLYLIGNGNEIAYIFIYSLRFKDIRQGLISFFLLRPLKKNNAAFAPIQTSSRT</sequence>
<keyword evidence="4 5" id="KW-0472">Membrane</keyword>
<evidence type="ECO:0000313" key="7">
    <source>
        <dbReference type="Proteomes" id="UP000887566"/>
    </source>
</evidence>
<feature type="transmembrane region" description="Helical" evidence="5">
    <location>
        <begin position="194"/>
        <end position="214"/>
    </location>
</feature>
<dbReference type="AlphaFoldDB" id="A0A914UMZ7"/>
<name>A0A914UMZ7_9BILA</name>
<keyword evidence="3 5" id="KW-1133">Transmembrane helix</keyword>
<protein>
    <submittedName>
        <fullName evidence="8">G-protein coupled receptors family 1 profile domain-containing protein</fullName>
    </submittedName>
</protein>
<dbReference type="InterPro" id="IPR017452">
    <property type="entry name" value="GPCR_Rhodpsn_7TM"/>
</dbReference>
<dbReference type="Gene3D" id="1.20.1070.10">
    <property type="entry name" value="Rhodopsin 7-helix transmembrane proteins"/>
    <property type="match status" value="1"/>
</dbReference>
<dbReference type="PROSITE" id="PS50262">
    <property type="entry name" value="G_PROTEIN_RECEP_F1_2"/>
    <property type="match status" value="1"/>
</dbReference>
<keyword evidence="2 5" id="KW-0812">Transmembrane</keyword>
<dbReference type="GO" id="GO:0016020">
    <property type="term" value="C:membrane"/>
    <property type="evidence" value="ECO:0007669"/>
    <property type="project" value="UniProtKB-SubCell"/>
</dbReference>
<evidence type="ECO:0000259" key="6">
    <source>
        <dbReference type="PROSITE" id="PS50262"/>
    </source>
</evidence>
<dbReference type="Proteomes" id="UP000887566">
    <property type="component" value="Unplaced"/>
</dbReference>
<evidence type="ECO:0000256" key="1">
    <source>
        <dbReference type="ARBA" id="ARBA00004370"/>
    </source>
</evidence>
<evidence type="ECO:0000256" key="5">
    <source>
        <dbReference type="SAM" id="Phobius"/>
    </source>
</evidence>
<dbReference type="PANTHER" id="PTHR23360:SF26">
    <property type="entry name" value="G-PROTEIN COUPLED RECEPTORS FAMILY 1 PROFILE DOMAIN-CONTAINING PROTEIN"/>
    <property type="match status" value="1"/>
</dbReference>
<dbReference type="InterPro" id="IPR000276">
    <property type="entry name" value="GPCR_Rhodpsn"/>
</dbReference>
<feature type="transmembrane region" description="Helical" evidence="5">
    <location>
        <begin position="241"/>
        <end position="266"/>
    </location>
</feature>
<feature type="domain" description="G-protein coupled receptors family 1 profile" evidence="6">
    <location>
        <begin position="37"/>
        <end position="251"/>
    </location>
</feature>
<dbReference type="Pfam" id="PF10320">
    <property type="entry name" value="7TM_GPCR_Srsx"/>
    <property type="match status" value="1"/>
</dbReference>
<feature type="transmembrane region" description="Helical" evidence="5">
    <location>
        <begin position="58"/>
        <end position="84"/>
    </location>
</feature>
<dbReference type="SUPFAM" id="SSF81321">
    <property type="entry name" value="Family A G protein-coupled receptor-like"/>
    <property type="match status" value="1"/>
</dbReference>
<dbReference type="PANTHER" id="PTHR23360">
    <property type="entry name" value="G-PROTEIN COUPLED RECEPTORS FAMILY 1 PROFILE DOMAIN-CONTAINING PROTEIN-RELATED"/>
    <property type="match status" value="1"/>
</dbReference>
<keyword evidence="7" id="KW-1185">Reference proteome</keyword>
<dbReference type="InterPro" id="IPR019424">
    <property type="entry name" value="7TM_GPCR_Srsx"/>
</dbReference>
<dbReference type="WBParaSite" id="PSAMB.scaffold1116size35736.g11132.t1">
    <property type="protein sequence ID" value="PSAMB.scaffold1116size35736.g11132.t1"/>
    <property type="gene ID" value="PSAMB.scaffold1116size35736.g11132"/>
</dbReference>
<dbReference type="InterPro" id="IPR047130">
    <property type="entry name" value="7TM_GPCR_Srsx_nematod"/>
</dbReference>
<proteinExistence type="predicted"/>
<evidence type="ECO:0000256" key="4">
    <source>
        <dbReference type="ARBA" id="ARBA00023136"/>
    </source>
</evidence>
<dbReference type="CDD" id="cd00637">
    <property type="entry name" value="7tm_classA_rhodopsin-like"/>
    <property type="match status" value="1"/>
</dbReference>
<reference evidence="8" key="1">
    <citation type="submission" date="2022-11" db="UniProtKB">
        <authorList>
            <consortium name="WormBaseParasite"/>
        </authorList>
    </citation>
    <scope>IDENTIFICATION</scope>
</reference>
<evidence type="ECO:0000313" key="8">
    <source>
        <dbReference type="WBParaSite" id="PSAMB.scaffold1116size35736.g11132.t1"/>
    </source>
</evidence>
<feature type="transmembrane region" description="Helical" evidence="5">
    <location>
        <begin position="20"/>
        <end position="46"/>
    </location>
</feature>
<dbReference type="GO" id="GO:0004930">
    <property type="term" value="F:G protein-coupled receptor activity"/>
    <property type="evidence" value="ECO:0007669"/>
    <property type="project" value="InterPro"/>
</dbReference>
<feature type="transmembrane region" description="Helical" evidence="5">
    <location>
        <begin position="272"/>
        <end position="289"/>
    </location>
</feature>
<comment type="subcellular location">
    <subcellularLocation>
        <location evidence="1">Membrane</location>
    </subcellularLocation>
</comment>
<evidence type="ECO:0000256" key="2">
    <source>
        <dbReference type="ARBA" id="ARBA00022692"/>
    </source>
</evidence>
<dbReference type="SMART" id="SM01381">
    <property type="entry name" value="7TM_GPCR_Srsx"/>
    <property type="match status" value="1"/>
</dbReference>
<feature type="transmembrane region" description="Helical" evidence="5">
    <location>
        <begin position="145"/>
        <end position="169"/>
    </location>
</feature>
<accession>A0A914UMZ7</accession>